<organism evidence="1 2">
    <name type="scientific">Legionella drancourtii LLAP12</name>
    <dbReference type="NCBI Taxonomy" id="658187"/>
    <lineage>
        <taxon>Bacteria</taxon>
        <taxon>Pseudomonadati</taxon>
        <taxon>Pseudomonadota</taxon>
        <taxon>Gammaproteobacteria</taxon>
        <taxon>Legionellales</taxon>
        <taxon>Legionellaceae</taxon>
        <taxon>Legionella</taxon>
    </lineage>
</organism>
<accession>G9EKZ0</accession>
<gene>
    <name evidence="1" type="ORF">LDG_5884</name>
</gene>
<evidence type="ECO:0000313" key="1">
    <source>
        <dbReference type="EMBL" id="EHL32101.1"/>
    </source>
</evidence>
<name>G9EKZ0_9GAMM</name>
<dbReference type="HOGENOM" id="CLU_3272123_0_0_6"/>
<dbReference type="Proteomes" id="UP000002770">
    <property type="component" value="Unassembled WGS sequence"/>
</dbReference>
<proteinExistence type="predicted"/>
<protein>
    <submittedName>
        <fullName evidence="1">Uncharacterized protein</fullName>
    </submittedName>
</protein>
<dbReference type="AlphaFoldDB" id="G9EKZ0"/>
<reference evidence="1 2" key="1">
    <citation type="journal article" date="2011" name="BMC Genomics">
        <title>Insight into cross-talk between intra-amoebal pathogens.</title>
        <authorList>
            <person name="Gimenez G."/>
            <person name="Bertelli C."/>
            <person name="Moliner C."/>
            <person name="Robert C."/>
            <person name="Raoult D."/>
            <person name="Fournier P.E."/>
            <person name="Greub G."/>
        </authorList>
    </citation>
    <scope>NUCLEOTIDE SEQUENCE [LARGE SCALE GENOMIC DNA]</scope>
    <source>
        <strain evidence="1 2">LLAP12</strain>
    </source>
</reference>
<dbReference type="EMBL" id="JH413805">
    <property type="protein sequence ID" value="EHL32101.1"/>
    <property type="molecule type" value="Genomic_DNA"/>
</dbReference>
<dbReference type="InParanoid" id="G9EKZ0"/>
<evidence type="ECO:0000313" key="2">
    <source>
        <dbReference type="Proteomes" id="UP000002770"/>
    </source>
</evidence>
<sequence length="41" mass="4817">MRQIKISNSNEKKTDTVTSLVKWRVFFIGYNPNCNDKLILT</sequence>
<keyword evidence="2" id="KW-1185">Reference proteome</keyword>